<dbReference type="Pfam" id="PF13413">
    <property type="entry name" value="HTH_25"/>
    <property type="match status" value="1"/>
</dbReference>
<protein>
    <submittedName>
        <fullName evidence="3">Transmembrane protein</fullName>
    </submittedName>
</protein>
<dbReference type="Proteomes" id="UP000027604">
    <property type="component" value="Chromosome I"/>
</dbReference>
<dbReference type="eggNOG" id="COG1426">
    <property type="taxonomic scope" value="Bacteria"/>
</dbReference>
<name>W0V9Y9_9BURK</name>
<feature type="domain" description="Cytoskeleton protein RodZ-like C-terminal" evidence="2">
    <location>
        <begin position="228"/>
        <end position="299"/>
    </location>
</feature>
<dbReference type="EMBL" id="HG322949">
    <property type="protein sequence ID" value="CDG84077.1"/>
    <property type="molecule type" value="Genomic_DNA"/>
</dbReference>
<dbReference type="KEGG" id="jag:GJA_3461"/>
<keyword evidence="1" id="KW-0472">Membrane</keyword>
<keyword evidence="4" id="KW-1185">Reference proteome</keyword>
<evidence type="ECO:0000313" key="4">
    <source>
        <dbReference type="Proteomes" id="UP000027604"/>
    </source>
</evidence>
<dbReference type="InterPro" id="IPR050400">
    <property type="entry name" value="Bact_Cytoskel_RodZ"/>
</dbReference>
<dbReference type="AlphaFoldDB" id="W0V9Y9"/>
<sequence length="302" mass="30183">MALGWSIEQVADQLKLAPRQVIALEDGDTAALPNLAVVRGFVRAYAKVVKLDAAPLVAMIAVNQEPAQEAAPARREISASFSESRFPSLTQRSSNKAGWIAGAVLVAALAAAFGAYKMGYIPPSLLAHADKDAVHAPAVGTGAVETTLVKPGQDLSPLPSPTNSVPLISVPPPAGDSAAATSNVAPAIAPAVPATAVPAPAPAATPAAAPVAAPAAGTDAAAAANALVLTTTQDSWIEVRRSAGGAPLMSRLVKAGSTETVNVTEPVLLVVGKPAGVQATLRGAPLTLTPVPGGTTSRLNLK</sequence>
<dbReference type="InterPro" id="IPR025194">
    <property type="entry name" value="RodZ-like_C"/>
</dbReference>
<evidence type="ECO:0000259" key="2">
    <source>
        <dbReference type="Pfam" id="PF13464"/>
    </source>
</evidence>
<accession>W0V9Y9</accession>
<dbReference type="GO" id="GO:0003677">
    <property type="term" value="F:DNA binding"/>
    <property type="evidence" value="ECO:0007669"/>
    <property type="project" value="InterPro"/>
</dbReference>
<dbReference type="PATRIC" id="fig|1349767.4.peg.62"/>
<gene>
    <name evidence="3" type="ORF">GJA_3461</name>
</gene>
<evidence type="ECO:0000256" key="1">
    <source>
        <dbReference type="SAM" id="Phobius"/>
    </source>
</evidence>
<reference evidence="3 4" key="1">
    <citation type="journal article" date="2015" name="Genome Announc.">
        <title>Genome Sequence of Mushroom Soft-Rot Pathogen Janthinobacterium agaricidamnosum.</title>
        <authorList>
            <person name="Graupner K."/>
            <person name="Lackner G."/>
            <person name="Hertweck C."/>
        </authorList>
    </citation>
    <scope>NUCLEOTIDE SEQUENCE [LARGE SCALE GENOMIC DNA]</scope>
    <source>
        <strain evidence="4">NBRC 102515 / DSM 9628</strain>
    </source>
</reference>
<feature type="transmembrane region" description="Helical" evidence="1">
    <location>
        <begin position="97"/>
        <end position="116"/>
    </location>
</feature>
<dbReference type="PANTHER" id="PTHR34475:SF1">
    <property type="entry name" value="CYTOSKELETON PROTEIN RODZ"/>
    <property type="match status" value="1"/>
</dbReference>
<keyword evidence="1" id="KW-1133">Transmembrane helix</keyword>
<dbReference type="Pfam" id="PF13464">
    <property type="entry name" value="RodZ_C"/>
    <property type="match status" value="1"/>
</dbReference>
<dbReference type="HOGENOM" id="CLU_047530_3_0_4"/>
<dbReference type="InterPro" id="IPR010982">
    <property type="entry name" value="Lambda_DNA-bd_dom_sf"/>
</dbReference>
<dbReference type="Gene3D" id="1.10.260.40">
    <property type="entry name" value="lambda repressor-like DNA-binding domains"/>
    <property type="match status" value="1"/>
</dbReference>
<dbReference type="PANTHER" id="PTHR34475">
    <property type="match status" value="1"/>
</dbReference>
<dbReference type="STRING" id="1349767.GJA_3461"/>
<proteinExistence type="predicted"/>
<organism evidence="3 4">
    <name type="scientific">Janthinobacterium agaricidamnosum NBRC 102515 = DSM 9628</name>
    <dbReference type="NCBI Taxonomy" id="1349767"/>
    <lineage>
        <taxon>Bacteria</taxon>
        <taxon>Pseudomonadati</taxon>
        <taxon>Pseudomonadota</taxon>
        <taxon>Betaproteobacteria</taxon>
        <taxon>Burkholderiales</taxon>
        <taxon>Oxalobacteraceae</taxon>
        <taxon>Janthinobacterium</taxon>
    </lineage>
</organism>
<evidence type="ECO:0000313" key="3">
    <source>
        <dbReference type="EMBL" id="CDG84077.1"/>
    </source>
</evidence>
<keyword evidence="1 3" id="KW-0812">Transmembrane</keyword>